<dbReference type="EMBL" id="CP002771">
    <property type="protein sequence ID" value="AEF56111.1"/>
    <property type="molecule type" value="Genomic_DNA"/>
</dbReference>
<dbReference type="Pfam" id="PF01810">
    <property type="entry name" value="LysE"/>
    <property type="match status" value="1"/>
</dbReference>
<feature type="transmembrane region" description="Helical" evidence="7">
    <location>
        <begin position="71"/>
        <end position="88"/>
    </location>
</feature>
<dbReference type="RefSeq" id="WP_013797581.1">
    <property type="nucleotide sequence ID" value="NC_015559.1"/>
</dbReference>
<keyword evidence="5 7" id="KW-1133">Transmembrane helix</keyword>
<dbReference type="InterPro" id="IPR001123">
    <property type="entry name" value="LeuE-type"/>
</dbReference>
<feature type="transmembrane region" description="Helical" evidence="7">
    <location>
        <begin position="6"/>
        <end position="29"/>
    </location>
</feature>
<dbReference type="AlphaFoldDB" id="F6CS04"/>
<evidence type="ECO:0000256" key="3">
    <source>
        <dbReference type="ARBA" id="ARBA00022475"/>
    </source>
</evidence>
<evidence type="ECO:0000256" key="6">
    <source>
        <dbReference type="ARBA" id="ARBA00023136"/>
    </source>
</evidence>
<dbReference type="GO" id="GO:0005886">
    <property type="term" value="C:plasma membrane"/>
    <property type="evidence" value="ECO:0007669"/>
    <property type="project" value="UniProtKB-SubCell"/>
</dbReference>
<feature type="transmembrane region" description="Helical" evidence="7">
    <location>
        <begin position="41"/>
        <end position="65"/>
    </location>
</feature>
<evidence type="ECO:0000256" key="7">
    <source>
        <dbReference type="SAM" id="Phobius"/>
    </source>
</evidence>
<dbReference type="PANTHER" id="PTHR30086:SF14">
    <property type="entry name" value="HOMOSERINE_HOMOSERINE LACTONE EFFLUX PROTEIN"/>
    <property type="match status" value="1"/>
</dbReference>
<evidence type="ECO:0000256" key="1">
    <source>
        <dbReference type="ARBA" id="ARBA00004651"/>
    </source>
</evidence>
<keyword evidence="3" id="KW-1003">Cell membrane</keyword>
<protein>
    <submittedName>
        <fullName evidence="8">Lysine exporter protein (LYSE/YGGA)</fullName>
    </submittedName>
</protein>
<feature type="transmembrane region" description="Helical" evidence="7">
    <location>
        <begin position="120"/>
        <end position="141"/>
    </location>
</feature>
<dbReference type="PANTHER" id="PTHR30086">
    <property type="entry name" value="ARGININE EXPORTER PROTEIN ARGO"/>
    <property type="match status" value="1"/>
</dbReference>
<accession>F6CS04</accession>
<dbReference type="OrthoDB" id="9804822at2"/>
<comment type="similarity">
    <text evidence="2">Belongs to the Rht family.</text>
</comment>
<proteinExistence type="inferred from homology"/>
<dbReference type="HOGENOM" id="CLU_079569_2_3_6"/>
<comment type="subcellular location">
    <subcellularLocation>
        <location evidence="1">Cell membrane</location>
        <topology evidence="1">Multi-pass membrane protein</topology>
    </subcellularLocation>
</comment>
<name>F6CS04_MARPP</name>
<feature type="transmembrane region" description="Helical" evidence="7">
    <location>
        <begin position="147"/>
        <end position="172"/>
    </location>
</feature>
<evidence type="ECO:0000256" key="4">
    <source>
        <dbReference type="ARBA" id="ARBA00022692"/>
    </source>
</evidence>
<reference evidence="8 9" key="1">
    <citation type="journal article" date="2012" name="Stand. Genomic Sci.">
        <title>Complete genome sequence of Marinomonas posidonica type strain (IVIA-Po-181(T)).</title>
        <authorList>
            <person name="Lucas-Elio P."/>
            <person name="Goodwin L."/>
            <person name="Woyke T."/>
            <person name="Pitluck S."/>
            <person name="Nolan M."/>
            <person name="Kyrpides N.C."/>
            <person name="Detter J.C."/>
            <person name="Copeland A."/>
            <person name="Lu M."/>
            <person name="Bruce D."/>
            <person name="Detter C."/>
            <person name="Tapia R."/>
            <person name="Han S."/>
            <person name="Land M.L."/>
            <person name="Ivanova N."/>
            <person name="Mikhailova N."/>
            <person name="Johnston A.W."/>
            <person name="Sanchez-Amat A."/>
        </authorList>
    </citation>
    <scope>NUCLEOTIDE SEQUENCE [LARGE SCALE GENOMIC DNA]</scope>
    <source>
        <strain evidence="9">CECT 7376 / NCIMB 14433 / IVIA-Po-181</strain>
    </source>
</reference>
<dbReference type="Proteomes" id="UP000009230">
    <property type="component" value="Chromosome"/>
</dbReference>
<sequence length="211" mass="23035">MDYHTLLIYTVVAFFYVISPGPAVFLALYNGASRGLKAVMVSALGNIIGLFLLSFLSISGLSAILMASSTLFMGVKIVGAAYLIYLGINQLRATGKSSTRDNTKIEGSERGLFSYFKEGLIVAATNPKPILFFAALFPQFLDMTQPIPLQFILMTGIFMLFSLLSLTLYGYLAQQAKTLVRHSNIGKWFQRLSGGLFIAMGISLFQVKNAS</sequence>
<dbReference type="PIRSF" id="PIRSF006324">
    <property type="entry name" value="LeuE"/>
    <property type="match status" value="1"/>
</dbReference>
<dbReference type="eggNOG" id="COG1280">
    <property type="taxonomic scope" value="Bacteria"/>
</dbReference>
<keyword evidence="4 7" id="KW-0812">Transmembrane</keyword>
<keyword evidence="6 7" id="KW-0472">Membrane</keyword>
<gene>
    <name evidence="8" type="ordered locus">Mar181_3084</name>
</gene>
<dbReference type="GO" id="GO:0042970">
    <property type="term" value="F:homoserine transmembrane transporter activity"/>
    <property type="evidence" value="ECO:0007669"/>
    <property type="project" value="TreeGrafter"/>
</dbReference>
<organism evidence="8 9">
    <name type="scientific">Marinomonas posidonica (strain CECT 7376 / NCIMB 14433 / IVIA-Po-181)</name>
    <dbReference type="NCBI Taxonomy" id="491952"/>
    <lineage>
        <taxon>Bacteria</taxon>
        <taxon>Pseudomonadati</taxon>
        <taxon>Pseudomonadota</taxon>
        <taxon>Gammaproteobacteria</taxon>
        <taxon>Oceanospirillales</taxon>
        <taxon>Oceanospirillaceae</taxon>
        <taxon>Marinomonas</taxon>
    </lineage>
</organism>
<evidence type="ECO:0000313" key="9">
    <source>
        <dbReference type="Proteomes" id="UP000009230"/>
    </source>
</evidence>
<keyword evidence="9" id="KW-1185">Reference proteome</keyword>
<evidence type="ECO:0000256" key="2">
    <source>
        <dbReference type="ARBA" id="ARBA00007928"/>
    </source>
</evidence>
<evidence type="ECO:0000256" key="5">
    <source>
        <dbReference type="ARBA" id="ARBA00022989"/>
    </source>
</evidence>
<dbReference type="KEGG" id="mpc:Mar181_3084"/>
<evidence type="ECO:0000313" key="8">
    <source>
        <dbReference type="EMBL" id="AEF56111.1"/>
    </source>
</evidence>
<dbReference type="STRING" id="491952.Mar181_3084"/>